<proteinExistence type="predicted"/>
<name>A0ABW1SM72_9LACO</name>
<accession>A0ABW1SM72</accession>
<keyword evidence="2" id="KW-1185">Reference proteome</keyword>
<sequence>MTVKPYKIGSTTVLPIPASFKLSAQDYDAYQGRDGVITFTPQHLNPFLNAHFVATHDFSQLEDIHLTPADSPF</sequence>
<protein>
    <submittedName>
        <fullName evidence="1">Antitoxin of toxin-antitoxin stability system</fullName>
    </submittedName>
</protein>
<dbReference type="Proteomes" id="UP001596171">
    <property type="component" value="Unassembled WGS sequence"/>
</dbReference>
<evidence type="ECO:0000313" key="1">
    <source>
        <dbReference type="EMBL" id="MFC6202752.1"/>
    </source>
</evidence>
<reference evidence="2" key="1">
    <citation type="journal article" date="2019" name="Int. J. Syst. Evol. Microbiol.">
        <title>The Global Catalogue of Microorganisms (GCM) 10K type strain sequencing project: providing services to taxonomists for standard genome sequencing and annotation.</title>
        <authorList>
            <consortium name="The Broad Institute Genomics Platform"/>
            <consortium name="The Broad Institute Genome Sequencing Center for Infectious Disease"/>
            <person name="Wu L."/>
            <person name="Ma J."/>
        </authorList>
    </citation>
    <scope>NUCLEOTIDE SEQUENCE [LARGE SCALE GENOMIC DNA]</scope>
    <source>
        <strain evidence="2">CCM 8930</strain>
    </source>
</reference>
<organism evidence="1 2">
    <name type="scientific">Lactiplantibacillus nangangensis</name>
    <dbReference type="NCBI Taxonomy" id="2559917"/>
    <lineage>
        <taxon>Bacteria</taxon>
        <taxon>Bacillati</taxon>
        <taxon>Bacillota</taxon>
        <taxon>Bacilli</taxon>
        <taxon>Lactobacillales</taxon>
        <taxon>Lactobacillaceae</taxon>
        <taxon>Lactiplantibacillus</taxon>
    </lineage>
</organism>
<gene>
    <name evidence="1" type="ORF">ACFP1L_12840</name>
</gene>
<comment type="caution">
    <text evidence="1">The sequence shown here is derived from an EMBL/GenBank/DDBJ whole genome shotgun (WGS) entry which is preliminary data.</text>
</comment>
<dbReference type="EMBL" id="JBHSSE010000027">
    <property type="protein sequence ID" value="MFC6202752.1"/>
    <property type="molecule type" value="Genomic_DNA"/>
</dbReference>
<evidence type="ECO:0000313" key="2">
    <source>
        <dbReference type="Proteomes" id="UP001596171"/>
    </source>
</evidence>
<dbReference type="RefSeq" id="WP_137616713.1">
    <property type="nucleotide sequence ID" value="NZ_BJDI01000011.1"/>
</dbReference>